<gene>
    <name evidence="3" type="ORF">AYM40_00125</name>
</gene>
<dbReference type="InterPro" id="IPR024537">
    <property type="entry name" value="DUF3322"/>
</dbReference>
<dbReference type="STRING" id="1804984.AYM40_00125"/>
<dbReference type="AlphaFoldDB" id="A0A167VM94"/>
<dbReference type="PIRSF" id="PIRSF028408">
    <property type="entry name" value="UCP028408"/>
    <property type="match status" value="1"/>
</dbReference>
<dbReference type="OrthoDB" id="322908at2"/>
<dbReference type="KEGG" id="buz:AYM40_00125"/>
<evidence type="ECO:0000313" key="3">
    <source>
        <dbReference type="EMBL" id="ANB70931.1"/>
    </source>
</evidence>
<evidence type="ECO:0000313" key="4">
    <source>
        <dbReference type="Proteomes" id="UP000076852"/>
    </source>
</evidence>
<sequence length="395" mass="45642">MSWTTPADLRAQVNRLWERGELLANVAVDAASFPKRLVLKGPTSAEIAERFEDIRQWSSALRAMPHCRLQMREFRHRVFGANALPNEAWIDSFEEAVALIGKQRDAARFRSLLNVTRMREPRLVPWLAKRPLRALELAEVWERLLDVCVWLERHPRPGVYLRQIDIVDVHTKFIEGHRGVLAELLDYVLPIEAVDAACSGLSQFSLRYGFRDKPLRIRFRMLDAKKALFQPATTEQDVTLDAASFAQLDPGVSRVFITENEINFLAFPPVDDSMVVFGAGYGFDMLADATWLANRRVLYWGDIDTHGFAILDQLRCLFGHVESFLMDRETLLTFTSQWDREDKQTTRDLPRLSQDEQALYDDLRDNRLRKNLRLEQEKIGFGWVEAALGKLRRET</sequence>
<dbReference type="RefSeq" id="WP_063494429.1">
    <property type="nucleotide sequence ID" value="NZ_CP014578.1"/>
</dbReference>
<dbReference type="InterPro" id="IPR014544">
    <property type="entry name" value="UCP028408"/>
</dbReference>
<protein>
    <recommendedName>
        <fullName evidence="5">Wadjet protein JetD C-terminal domain-containing protein</fullName>
    </recommendedName>
</protein>
<dbReference type="Proteomes" id="UP000076852">
    <property type="component" value="Chromosome 1"/>
</dbReference>
<name>A0A167VM94_9BURK</name>
<feature type="domain" description="DUF3322" evidence="2">
    <location>
        <begin position="6"/>
        <end position="186"/>
    </location>
</feature>
<dbReference type="InterPro" id="IPR024534">
    <property type="entry name" value="JetD_C"/>
</dbReference>
<dbReference type="Pfam" id="PF11795">
    <property type="entry name" value="DUF3322"/>
    <property type="match status" value="1"/>
</dbReference>
<evidence type="ECO:0008006" key="5">
    <source>
        <dbReference type="Google" id="ProtNLM"/>
    </source>
</evidence>
<organism evidence="3 4">
    <name type="scientific">Paraburkholderia phytofirmans OLGA172</name>
    <dbReference type="NCBI Taxonomy" id="1417228"/>
    <lineage>
        <taxon>Bacteria</taxon>
        <taxon>Pseudomonadati</taxon>
        <taxon>Pseudomonadota</taxon>
        <taxon>Betaproteobacteria</taxon>
        <taxon>Burkholderiales</taxon>
        <taxon>Burkholderiaceae</taxon>
        <taxon>Paraburkholderia</taxon>
    </lineage>
</organism>
<keyword evidence="4" id="KW-1185">Reference proteome</keyword>
<feature type="domain" description="Wadjet protein JetD C-terminal" evidence="1">
    <location>
        <begin position="209"/>
        <end position="388"/>
    </location>
</feature>
<evidence type="ECO:0000259" key="2">
    <source>
        <dbReference type="Pfam" id="PF11795"/>
    </source>
</evidence>
<dbReference type="EMBL" id="CP014578">
    <property type="protein sequence ID" value="ANB70931.1"/>
    <property type="molecule type" value="Genomic_DNA"/>
</dbReference>
<reference evidence="3 4" key="1">
    <citation type="journal article" date="2016" name="Gene">
        <title>PacBio SMRT assembly of a complex multi-replicon genome reveals chlorocatechol degradative operon in a region of genome plasticity.</title>
        <authorList>
            <person name="Ricker N."/>
            <person name="Shen S.Y."/>
            <person name="Goordial J."/>
            <person name="Jin S."/>
            <person name="Fulthorpe R.R."/>
        </authorList>
    </citation>
    <scope>NUCLEOTIDE SEQUENCE [LARGE SCALE GENOMIC DNA]</scope>
    <source>
        <strain evidence="3 4">OLGA172</strain>
    </source>
</reference>
<accession>A0A167VM94</accession>
<evidence type="ECO:0000259" key="1">
    <source>
        <dbReference type="Pfam" id="PF09983"/>
    </source>
</evidence>
<proteinExistence type="predicted"/>
<dbReference type="Pfam" id="PF09983">
    <property type="entry name" value="JetD_C"/>
    <property type="match status" value="1"/>
</dbReference>